<evidence type="ECO:0008006" key="6">
    <source>
        <dbReference type="Google" id="ProtNLM"/>
    </source>
</evidence>
<keyword evidence="3" id="KW-0808">Transferase</keyword>
<accession>A0A7X0JAK6</accession>
<comment type="similarity">
    <text evidence="1">Belongs to the glycosyltransferase 2 family.</text>
</comment>
<sequence length="341" mass="39006">MSEPSVAVVILNWNGKQLLADFLPSVIKSRYSNLQLIVGDNASTDGSVDFVRANFPTVQIIENDRNYGFAEGYNRILHRVSADYYVLLNSDVEVPENWIEPVIKAMEADVNIAAAQPKIKWQKDKALFEYAGAAGGFLDINSFPFCRGRIFDVIEADLGQYNNAKEIFWASGAAFFIKRAQWEETGGLDPDLFAHMEEIDLCWRLKNRGYHIIYCPDAEVYHVGGGTLDSNNPYKVFLNFRNNLIIMQKNLPANEAVWRIFIRMSIDFVAWIQFLLKGKTKFAWAINKAHYQFLANIKRTTAKRDTPHLVYSKHTGVYHSSVVWSFFIKGTKYFSQLKDSL</sequence>
<evidence type="ECO:0000313" key="5">
    <source>
        <dbReference type="Proteomes" id="UP000521017"/>
    </source>
</evidence>
<dbReference type="Pfam" id="PF13641">
    <property type="entry name" value="Glyco_tranf_2_3"/>
    <property type="match status" value="1"/>
</dbReference>
<dbReference type="PANTHER" id="PTHR43179">
    <property type="entry name" value="RHAMNOSYLTRANSFERASE WBBL"/>
    <property type="match status" value="1"/>
</dbReference>
<gene>
    <name evidence="4" type="ORF">HDF25_005039</name>
</gene>
<name>A0A7X0JAK6_9SPHI</name>
<evidence type="ECO:0000256" key="1">
    <source>
        <dbReference type="ARBA" id="ARBA00006739"/>
    </source>
</evidence>
<dbReference type="PANTHER" id="PTHR43179:SF12">
    <property type="entry name" value="GALACTOFURANOSYLTRANSFERASE GLFT2"/>
    <property type="match status" value="1"/>
</dbReference>
<reference evidence="4 5" key="1">
    <citation type="submission" date="2020-08" db="EMBL/GenBank/DDBJ databases">
        <title>Genomic Encyclopedia of Type Strains, Phase IV (KMG-V): Genome sequencing to study the core and pangenomes of soil and plant-associated prokaryotes.</title>
        <authorList>
            <person name="Whitman W."/>
        </authorList>
    </citation>
    <scope>NUCLEOTIDE SEQUENCE [LARGE SCALE GENOMIC DNA]</scope>
    <source>
        <strain evidence="4 5">M2T3</strain>
    </source>
</reference>
<evidence type="ECO:0000313" key="4">
    <source>
        <dbReference type="EMBL" id="MBB6502856.1"/>
    </source>
</evidence>
<organism evidence="4 5">
    <name type="scientific">Pedobacter cryoconitis</name>
    <dbReference type="NCBI Taxonomy" id="188932"/>
    <lineage>
        <taxon>Bacteria</taxon>
        <taxon>Pseudomonadati</taxon>
        <taxon>Bacteroidota</taxon>
        <taxon>Sphingobacteriia</taxon>
        <taxon>Sphingobacteriales</taxon>
        <taxon>Sphingobacteriaceae</taxon>
        <taxon>Pedobacter</taxon>
    </lineage>
</organism>
<keyword evidence="2" id="KW-0328">Glycosyltransferase</keyword>
<dbReference type="GO" id="GO:0016757">
    <property type="term" value="F:glycosyltransferase activity"/>
    <property type="evidence" value="ECO:0007669"/>
    <property type="project" value="UniProtKB-KW"/>
</dbReference>
<dbReference type="RefSeq" id="WP_184629100.1">
    <property type="nucleotide sequence ID" value="NZ_JACHCC010000016.1"/>
</dbReference>
<dbReference type="Proteomes" id="UP000521017">
    <property type="component" value="Unassembled WGS sequence"/>
</dbReference>
<dbReference type="EMBL" id="JACHCC010000016">
    <property type="protein sequence ID" value="MBB6502856.1"/>
    <property type="molecule type" value="Genomic_DNA"/>
</dbReference>
<proteinExistence type="inferred from homology"/>
<comment type="caution">
    <text evidence="4">The sequence shown here is derived from an EMBL/GenBank/DDBJ whole genome shotgun (WGS) entry which is preliminary data.</text>
</comment>
<dbReference type="InterPro" id="IPR029044">
    <property type="entry name" value="Nucleotide-diphossugar_trans"/>
</dbReference>
<dbReference type="SUPFAM" id="SSF53448">
    <property type="entry name" value="Nucleotide-diphospho-sugar transferases"/>
    <property type="match status" value="1"/>
</dbReference>
<dbReference type="CDD" id="cd04186">
    <property type="entry name" value="GT_2_like_c"/>
    <property type="match status" value="1"/>
</dbReference>
<dbReference type="Gene3D" id="3.90.550.10">
    <property type="entry name" value="Spore Coat Polysaccharide Biosynthesis Protein SpsA, Chain A"/>
    <property type="match status" value="1"/>
</dbReference>
<evidence type="ECO:0000256" key="2">
    <source>
        <dbReference type="ARBA" id="ARBA00022676"/>
    </source>
</evidence>
<dbReference type="AlphaFoldDB" id="A0A7X0JAK6"/>
<protein>
    <recommendedName>
        <fullName evidence="6">Glycosyl transferase family 2</fullName>
    </recommendedName>
</protein>
<evidence type="ECO:0000256" key="3">
    <source>
        <dbReference type="ARBA" id="ARBA00022679"/>
    </source>
</evidence>